<dbReference type="GO" id="GO:0009231">
    <property type="term" value="P:riboflavin biosynthetic process"/>
    <property type="evidence" value="ECO:0007669"/>
    <property type="project" value="InterPro"/>
</dbReference>
<proteinExistence type="predicted"/>
<reference evidence="2 3" key="1">
    <citation type="submission" date="2020-06" db="EMBL/GenBank/DDBJ databases">
        <title>Genome mining for natural products.</title>
        <authorList>
            <person name="Zhang B."/>
            <person name="Shi J."/>
            <person name="Ge H."/>
        </authorList>
    </citation>
    <scope>NUCLEOTIDE SEQUENCE [LARGE SCALE GENOMIC DNA]</scope>
    <source>
        <strain evidence="2 3">NA00687</strain>
    </source>
</reference>
<dbReference type="PANTHER" id="PTHR38011">
    <property type="entry name" value="DIHYDROFOLATE REDUCTASE FAMILY PROTEIN (AFU_ORTHOLOGUE AFUA_8G06820)"/>
    <property type="match status" value="1"/>
</dbReference>
<dbReference type="InterPro" id="IPR024072">
    <property type="entry name" value="DHFR-like_dom_sf"/>
</dbReference>
<evidence type="ECO:0000259" key="1">
    <source>
        <dbReference type="Pfam" id="PF01872"/>
    </source>
</evidence>
<accession>A0A7H8NAP5</accession>
<evidence type="ECO:0000313" key="2">
    <source>
        <dbReference type="EMBL" id="QKW51452.1"/>
    </source>
</evidence>
<dbReference type="InterPro" id="IPR002734">
    <property type="entry name" value="RibDG_C"/>
</dbReference>
<gene>
    <name evidence="2" type="ORF">HUT08_20070</name>
</gene>
<evidence type="ECO:0000313" key="3">
    <source>
        <dbReference type="Proteomes" id="UP000509303"/>
    </source>
</evidence>
<organism evidence="2 3">
    <name type="scientific">Streptomyces buecherae</name>
    <dbReference type="NCBI Taxonomy" id="2763006"/>
    <lineage>
        <taxon>Bacteria</taxon>
        <taxon>Bacillati</taxon>
        <taxon>Actinomycetota</taxon>
        <taxon>Actinomycetes</taxon>
        <taxon>Kitasatosporales</taxon>
        <taxon>Streptomycetaceae</taxon>
        <taxon>Streptomyces</taxon>
    </lineage>
</organism>
<protein>
    <submittedName>
        <fullName evidence="2">Dihydrofolate reductase family protein</fullName>
    </submittedName>
</protein>
<dbReference type="RefSeq" id="WP_176163172.1">
    <property type="nucleotide sequence ID" value="NZ_CP054929.1"/>
</dbReference>
<dbReference type="AlphaFoldDB" id="A0A7H8NAP5"/>
<dbReference type="GO" id="GO:0008703">
    <property type="term" value="F:5-amino-6-(5-phosphoribosylamino)uracil reductase activity"/>
    <property type="evidence" value="ECO:0007669"/>
    <property type="project" value="InterPro"/>
</dbReference>
<sequence>MQPPEPAPKRTGPRPTVRRIVAHAFMTLDGVLVAPEEWQRGGGGERLTRLRDDGPADPPFAAGATPAMTTMTAMTATSAATDDSMAQLAALKRQPGRDIVVTGGVTAIRALLQAGLVDDLHLRIHPLVAGHGPRLFPDTGCRFPLTLVAASASDTGVLHLRYRPD</sequence>
<dbReference type="InterPro" id="IPR050765">
    <property type="entry name" value="Riboflavin_Biosynth_HTPR"/>
</dbReference>
<dbReference type="SUPFAM" id="SSF53597">
    <property type="entry name" value="Dihydrofolate reductase-like"/>
    <property type="match status" value="1"/>
</dbReference>
<name>A0A7H8NAP5_9ACTN</name>
<dbReference type="PANTHER" id="PTHR38011:SF11">
    <property type="entry name" value="2,5-DIAMINO-6-RIBOSYLAMINO-4(3H)-PYRIMIDINONE 5'-PHOSPHATE REDUCTASE"/>
    <property type="match status" value="1"/>
</dbReference>
<feature type="domain" description="Bacterial bifunctional deaminase-reductase C-terminal" evidence="1">
    <location>
        <begin position="83"/>
        <end position="157"/>
    </location>
</feature>
<dbReference type="Pfam" id="PF01872">
    <property type="entry name" value="RibD_C"/>
    <property type="match status" value="1"/>
</dbReference>
<keyword evidence="3" id="KW-1185">Reference proteome</keyword>
<dbReference type="EMBL" id="CP054929">
    <property type="protein sequence ID" value="QKW51452.1"/>
    <property type="molecule type" value="Genomic_DNA"/>
</dbReference>
<dbReference type="Gene3D" id="3.40.430.10">
    <property type="entry name" value="Dihydrofolate Reductase, subunit A"/>
    <property type="match status" value="1"/>
</dbReference>
<dbReference type="Proteomes" id="UP000509303">
    <property type="component" value="Chromosome"/>
</dbReference>